<proteinExistence type="predicted"/>
<sequence length="91" mass="9979">MKLYGEAQKEGSAGVEGVVEGKKFSKEFQAAYRKPYLISNCLSCGSTFKDCGAGYWGNGKRGQLRGFYSEPSTPGYCSHFCPMDAGCYEDF</sequence>
<keyword evidence="3" id="KW-1185">Reference proteome</keyword>
<name>A0ABV0T5W4_9TELE</name>
<feature type="domain" description="CxC7-like cysteine cluster associated with KDZ transposases" evidence="1">
    <location>
        <begin position="23"/>
        <end position="81"/>
    </location>
</feature>
<dbReference type="InterPro" id="IPR041300">
    <property type="entry name" value="CxC7"/>
</dbReference>
<evidence type="ECO:0000259" key="1">
    <source>
        <dbReference type="Pfam" id="PF18866"/>
    </source>
</evidence>
<evidence type="ECO:0000313" key="3">
    <source>
        <dbReference type="Proteomes" id="UP001482620"/>
    </source>
</evidence>
<accession>A0ABV0T5W4</accession>
<dbReference type="Pfam" id="PF18866">
    <property type="entry name" value="CxC7"/>
    <property type="match status" value="1"/>
</dbReference>
<gene>
    <name evidence="2" type="ORF">ILYODFUR_034297</name>
</gene>
<dbReference type="EMBL" id="JAHRIQ010017711">
    <property type="protein sequence ID" value="MEQ2227108.1"/>
    <property type="molecule type" value="Genomic_DNA"/>
</dbReference>
<organism evidence="2 3">
    <name type="scientific">Ilyodon furcidens</name>
    <name type="common">goldbreast splitfin</name>
    <dbReference type="NCBI Taxonomy" id="33524"/>
    <lineage>
        <taxon>Eukaryota</taxon>
        <taxon>Metazoa</taxon>
        <taxon>Chordata</taxon>
        <taxon>Craniata</taxon>
        <taxon>Vertebrata</taxon>
        <taxon>Euteleostomi</taxon>
        <taxon>Actinopterygii</taxon>
        <taxon>Neopterygii</taxon>
        <taxon>Teleostei</taxon>
        <taxon>Neoteleostei</taxon>
        <taxon>Acanthomorphata</taxon>
        <taxon>Ovalentaria</taxon>
        <taxon>Atherinomorphae</taxon>
        <taxon>Cyprinodontiformes</taxon>
        <taxon>Goodeidae</taxon>
        <taxon>Ilyodon</taxon>
    </lineage>
</organism>
<dbReference type="Proteomes" id="UP001482620">
    <property type="component" value="Unassembled WGS sequence"/>
</dbReference>
<comment type="caution">
    <text evidence="2">The sequence shown here is derived from an EMBL/GenBank/DDBJ whole genome shotgun (WGS) entry which is preliminary data.</text>
</comment>
<evidence type="ECO:0000313" key="2">
    <source>
        <dbReference type="EMBL" id="MEQ2227108.1"/>
    </source>
</evidence>
<reference evidence="2 3" key="1">
    <citation type="submission" date="2021-06" db="EMBL/GenBank/DDBJ databases">
        <authorList>
            <person name="Palmer J.M."/>
        </authorList>
    </citation>
    <scope>NUCLEOTIDE SEQUENCE [LARGE SCALE GENOMIC DNA]</scope>
    <source>
        <strain evidence="3">if_2019</strain>
        <tissue evidence="2">Muscle</tissue>
    </source>
</reference>
<protein>
    <recommendedName>
        <fullName evidence="1">CxC7-like cysteine cluster associated with KDZ transposases domain-containing protein</fullName>
    </recommendedName>
</protein>